<dbReference type="InterPro" id="IPR023828">
    <property type="entry name" value="Peptidase_S8_Ser-AS"/>
</dbReference>
<feature type="active site" description="Charge relay system" evidence="6">
    <location>
        <position position="350"/>
    </location>
</feature>
<dbReference type="Pfam" id="PF18962">
    <property type="entry name" value="Por_Secre_tail"/>
    <property type="match status" value="1"/>
</dbReference>
<evidence type="ECO:0000256" key="6">
    <source>
        <dbReference type="PROSITE-ProRule" id="PRU01240"/>
    </source>
</evidence>
<feature type="active site" description="Charge relay system" evidence="6">
    <location>
        <position position="161"/>
    </location>
</feature>
<dbReference type="SUPFAM" id="SSF49265">
    <property type="entry name" value="Fibronectin type III"/>
    <property type="match status" value="1"/>
</dbReference>
<evidence type="ECO:0000313" key="9">
    <source>
        <dbReference type="EMBL" id="EKF56674.1"/>
    </source>
</evidence>
<keyword evidence="2 6" id="KW-0645">Protease</keyword>
<name>K2PYY7_9FLAO</name>
<dbReference type="RefSeq" id="WP_008990003.1">
    <property type="nucleotide sequence ID" value="NZ_AMSG01000001.1"/>
</dbReference>
<dbReference type="eggNOG" id="COG1404">
    <property type="taxonomic scope" value="Bacteria"/>
</dbReference>
<evidence type="ECO:0000256" key="4">
    <source>
        <dbReference type="ARBA" id="ARBA00022801"/>
    </source>
</evidence>
<dbReference type="InterPro" id="IPR026444">
    <property type="entry name" value="Secre_tail"/>
</dbReference>
<organism evidence="9 10">
    <name type="scientific">Galbibacter marinus</name>
    <dbReference type="NCBI Taxonomy" id="555500"/>
    <lineage>
        <taxon>Bacteria</taxon>
        <taxon>Pseudomonadati</taxon>
        <taxon>Bacteroidota</taxon>
        <taxon>Flavobacteriia</taxon>
        <taxon>Flavobacteriales</taxon>
        <taxon>Flavobacteriaceae</taxon>
        <taxon>Galbibacter</taxon>
    </lineage>
</organism>
<dbReference type="PROSITE" id="PS50853">
    <property type="entry name" value="FN3"/>
    <property type="match status" value="2"/>
</dbReference>
<dbReference type="InterPro" id="IPR008979">
    <property type="entry name" value="Galactose-bd-like_sf"/>
</dbReference>
<dbReference type="PANTHER" id="PTHR43399">
    <property type="entry name" value="SUBTILISIN-RELATED"/>
    <property type="match status" value="1"/>
</dbReference>
<dbReference type="EMBL" id="AMSG01000001">
    <property type="protein sequence ID" value="EKF56674.1"/>
    <property type="molecule type" value="Genomic_DNA"/>
</dbReference>
<dbReference type="OrthoDB" id="9792152at2"/>
<keyword evidence="3 7" id="KW-0732">Signal</keyword>
<feature type="domain" description="Fibronectin type-III" evidence="8">
    <location>
        <begin position="559"/>
        <end position="650"/>
    </location>
</feature>
<dbReference type="Pfam" id="PF00041">
    <property type="entry name" value="fn3"/>
    <property type="match status" value="1"/>
</dbReference>
<dbReference type="Pfam" id="PF00082">
    <property type="entry name" value="Peptidase_S8"/>
    <property type="match status" value="1"/>
</dbReference>
<evidence type="ECO:0000256" key="3">
    <source>
        <dbReference type="ARBA" id="ARBA00022729"/>
    </source>
</evidence>
<feature type="signal peptide" evidence="7">
    <location>
        <begin position="1"/>
        <end position="27"/>
    </location>
</feature>
<dbReference type="InterPro" id="IPR003961">
    <property type="entry name" value="FN3_dom"/>
</dbReference>
<dbReference type="PANTHER" id="PTHR43399:SF4">
    <property type="entry name" value="CELL WALL-ASSOCIATED PROTEASE"/>
    <property type="match status" value="1"/>
</dbReference>
<evidence type="ECO:0000256" key="2">
    <source>
        <dbReference type="ARBA" id="ARBA00022670"/>
    </source>
</evidence>
<dbReference type="Gene3D" id="3.40.50.200">
    <property type="entry name" value="Peptidase S8/S53 domain"/>
    <property type="match status" value="1"/>
</dbReference>
<dbReference type="NCBIfam" id="TIGR04183">
    <property type="entry name" value="Por_Secre_tail"/>
    <property type="match status" value="1"/>
</dbReference>
<evidence type="ECO:0000256" key="7">
    <source>
        <dbReference type="SAM" id="SignalP"/>
    </source>
</evidence>
<keyword evidence="10" id="KW-1185">Reference proteome</keyword>
<dbReference type="InterPro" id="IPR034058">
    <property type="entry name" value="TagA/B/C/D_pept_dom"/>
</dbReference>
<comment type="similarity">
    <text evidence="1 6">Belongs to the peptidase S8 family.</text>
</comment>
<dbReference type="SMART" id="SM00060">
    <property type="entry name" value="FN3"/>
    <property type="match status" value="2"/>
</dbReference>
<protein>
    <submittedName>
        <fullName evidence="9">Peptidase s8 and s53 subtilisin kexin sedolisin</fullName>
    </submittedName>
</protein>
<feature type="domain" description="Fibronectin type-III" evidence="8">
    <location>
        <begin position="657"/>
        <end position="742"/>
    </location>
</feature>
<dbReference type="CDD" id="cd00063">
    <property type="entry name" value="FN3"/>
    <property type="match status" value="2"/>
</dbReference>
<dbReference type="Proteomes" id="UP000007364">
    <property type="component" value="Unassembled WGS sequence"/>
</dbReference>
<dbReference type="AlphaFoldDB" id="K2PYY7"/>
<dbReference type="CDD" id="cd04842">
    <property type="entry name" value="Peptidases_S8_Kp43_protease"/>
    <property type="match status" value="1"/>
</dbReference>
<dbReference type="PATRIC" id="fig|555500.3.peg.131"/>
<evidence type="ECO:0000313" key="10">
    <source>
        <dbReference type="Proteomes" id="UP000007364"/>
    </source>
</evidence>
<dbReference type="Gene3D" id="2.60.120.380">
    <property type="match status" value="1"/>
</dbReference>
<proteinExistence type="inferred from homology"/>
<dbReference type="PROSITE" id="PS51892">
    <property type="entry name" value="SUBTILASE"/>
    <property type="match status" value="1"/>
</dbReference>
<sequence>MKALLLKSISLLVMITGLFFNPSSLVAQQHHGRAYYKLKHSEQLKSLSHRYKDVSQRKKAEARRVALTKGWTLSTELSNGGYEELEQLGPDGAPIYYTTYNDNVVYTSRSNALYQNGDLHLDVDGLGMYVGVWDSGKALLSHQELNGRVQNGDDAKRVSGHATHVLGTILAAGVDPKAKGVAFNSEGVSYDWSNDEAEVAQAAAEGLLLSNHSYGISAKTIPDWYFGAYIYQSKDWDEIMYNAPYYLMVTAAGNTQQYQYNEQPITGTASDAYDLLLGYAVSKNGLTVAAADKVEFDQDQNVVNAQIASFSNFGPTDDGRIKPDLTGEGVNVYSAYSDSETSYLAQSGTSMAAPGVTGALLLLQQYYKETHGDFMKAATLKGLSLHTADEAGEFPGPDARFGWGIVNTKKAANAISNVGLSSSIEETSLANGEMLQYTFQVEEGETLMASISWTDPAFSGENKGNLNDATSVLVNDLDIVVFKEGEDGEFLPWKLTASNGYKAAIKGVNNVDPFEKVEVSNASGTYIIQVSHKGTLLKSRQDFSLIVTGIKGSDCVLKTPAELKTGSIQNEKVNLVWESVDDAIYEVAYRTQSNKKGSLQEWNTVLVTENSLELTSLQQNTVYQWKVRTLCSELAESDFSKVVNFRTKFVDTMAPTTPLGLDANEVTYESLILNWEASQDNVATISYELYQDGTKIGSFDTNQAFVTGLLPEHSYDFVVVALDAAGNRSLESAVYPVKTLKKQQEIGFDNDSSFEKQSDRILVYPNPAISSIKIKGLTAESDGYQIFNASGNRVAYGNGYNKAIDVSTFPPGLYVVAIADGTKGATAKFLKD</sequence>
<evidence type="ECO:0000259" key="8">
    <source>
        <dbReference type="PROSITE" id="PS50853"/>
    </source>
</evidence>
<dbReference type="InterPro" id="IPR000209">
    <property type="entry name" value="Peptidase_S8/S53_dom"/>
</dbReference>
<keyword evidence="4 6" id="KW-0378">Hydrolase</keyword>
<dbReference type="GO" id="GO:0006508">
    <property type="term" value="P:proteolysis"/>
    <property type="evidence" value="ECO:0007669"/>
    <property type="project" value="UniProtKB-KW"/>
</dbReference>
<dbReference type="InterPro" id="IPR036116">
    <property type="entry name" value="FN3_sf"/>
</dbReference>
<keyword evidence="5 6" id="KW-0720">Serine protease</keyword>
<evidence type="ECO:0000256" key="5">
    <source>
        <dbReference type="ARBA" id="ARBA00022825"/>
    </source>
</evidence>
<dbReference type="InterPro" id="IPR036852">
    <property type="entry name" value="Peptidase_S8/S53_dom_sf"/>
</dbReference>
<accession>K2PYY7</accession>
<dbReference type="GO" id="GO:0004252">
    <property type="term" value="F:serine-type endopeptidase activity"/>
    <property type="evidence" value="ECO:0007669"/>
    <property type="project" value="UniProtKB-UniRule"/>
</dbReference>
<dbReference type="Gene3D" id="2.60.40.10">
    <property type="entry name" value="Immunoglobulins"/>
    <property type="match status" value="2"/>
</dbReference>
<dbReference type="eggNOG" id="COG5297">
    <property type="taxonomic scope" value="Bacteria"/>
</dbReference>
<dbReference type="STRING" id="555500.I215_00630"/>
<evidence type="ECO:0000256" key="1">
    <source>
        <dbReference type="ARBA" id="ARBA00011073"/>
    </source>
</evidence>
<dbReference type="SUPFAM" id="SSF52743">
    <property type="entry name" value="Subtilisin-like"/>
    <property type="match status" value="1"/>
</dbReference>
<dbReference type="InterPro" id="IPR051048">
    <property type="entry name" value="Peptidase_S8/S53_subtilisin"/>
</dbReference>
<dbReference type="SUPFAM" id="SSF49785">
    <property type="entry name" value="Galactose-binding domain-like"/>
    <property type="match status" value="1"/>
</dbReference>
<gene>
    <name evidence="9" type="ORF">I215_00630</name>
</gene>
<dbReference type="PROSITE" id="PS00138">
    <property type="entry name" value="SUBTILASE_SER"/>
    <property type="match status" value="1"/>
</dbReference>
<reference evidence="9 10" key="1">
    <citation type="journal article" date="2012" name="J. Bacteriol.">
        <title>Genome Sequence of Galbibacter marinum Type Strain ck-I2-15.</title>
        <authorList>
            <person name="Lai Q."/>
            <person name="Li C."/>
            <person name="Shao Z."/>
        </authorList>
    </citation>
    <scope>NUCLEOTIDE SEQUENCE [LARGE SCALE GENOMIC DNA]</scope>
    <source>
        <strain evidence="10">ck-I2-15</strain>
    </source>
</reference>
<feature type="chain" id="PRO_5003863327" evidence="7">
    <location>
        <begin position="28"/>
        <end position="832"/>
    </location>
</feature>
<comment type="caution">
    <text evidence="9">The sequence shown here is derived from an EMBL/GenBank/DDBJ whole genome shotgun (WGS) entry which is preliminary data.</text>
</comment>
<dbReference type="InterPro" id="IPR013783">
    <property type="entry name" value="Ig-like_fold"/>
</dbReference>
<feature type="active site" description="Charge relay system" evidence="6">
    <location>
        <position position="134"/>
    </location>
</feature>